<evidence type="ECO:0000313" key="1">
    <source>
        <dbReference type="EMBL" id="KAH0566354.1"/>
    </source>
</evidence>
<protein>
    <submittedName>
        <fullName evidence="1">Uncharacterized protein</fullName>
    </submittedName>
</protein>
<dbReference type="EMBL" id="JAGHQM010000014">
    <property type="protein sequence ID" value="KAH0566354.1"/>
    <property type="molecule type" value="Genomic_DNA"/>
</dbReference>
<keyword evidence="2" id="KW-1185">Reference proteome</keyword>
<dbReference type="AlphaFoldDB" id="A0A9P8LJ18"/>
<proteinExistence type="predicted"/>
<sequence>DPPPTYDDILGYFRTSGIKYKSGSMVFWSGVTVSESQNFARSMGRLTLEMLIDGKWEEYKAVGPYWKTWEDAVDGFWIPASKAAADFAARDVLVYLSPDADKNKQPNACDKVFVKIERPALIDGLNTGRVSIPALPGRSMLGIKTAAAIAVPQTALVTGVDARASTGWTARRGTARRTGTPAAPVLACAGQRTEHAMRTGALAETNSEARQEYALRETTTAAGARASVVAQTDLATHTAVRGRTVDAPPGTIMAVLATPEHPGERERETRGVTKLGVCEPSMIRRIGSGARQHLQPLR</sequence>
<comment type="caution">
    <text evidence="1">The sequence shown here is derived from an EMBL/GenBank/DDBJ whole genome shotgun (WGS) entry which is preliminary data.</text>
</comment>
<evidence type="ECO:0000313" key="2">
    <source>
        <dbReference type="Proteomes" id="UP000750711"/>
    </source>
</evidence>
<accession>A0A9P8LJ18</accession>
<name>A0A9P8LJ18_9PEZI</name>
<gene>
    <name evidence="1" type="ORF">GP486_000260</name>
</gene>
<feature type="non-terminal residue" evidence="1">
    <location>
        <position position="298"/>
    </location>
</feature>
<dbReference type="Proteomes" id="UP000750711">
    <property type="component" value="Unassembled WGS sequence"/>
</dbReference>
<organism evidence="1 2">
    <name type="scientific">Trichoglossum hirsutum</name>
    <dbReference type="NCBI Taxonomy" id="265104"/>
    <lineage>
        <taxon>Eukaryota</taxon>
        <taxon>Fungi</taxon>
        <taxon>Dikarya</taxon>
        <taxon>Ascomycota</taxon>
        <taxon>Pezizomycotina</taxon>
        <taxon>Geoglossomycetes</taxon>
        <taxon>Geoglossales</taxon>
        <taxon>Geoglossaceae</taxon>
        <taxon>Trichoglossum</taxon>
    </lineage>
</organism>
<reference evidence="1" key="1">
    <citation type="submission" date="2021-03" db="EMBL/GenBank/DDBJ databases">
        <title>Comparative genomics and phylogenomic investigation of the class Geoglossomycetes provide insights into ecological specialization and systematics.</title>
        <authorList>
            <person name="Melie T."/>
            <person name="Pirro S."/>
            <person name="Miller A.N."/>
            <person name="Quandt A."/>
        </authorList>
    </citation>
    <scope>NUCLEOTIDE SEQUENCE</scope>
    <source>
        <strain evidence="1">CAQ_001_2017</strain>
    </source>
</reference>